<sequence>MQSRVVCLGGAGGGGGGGGRRSEGPAPAATSSGARPARCWGGRRPPMAVSRPSLARGWGSRSYYVYEFTIVCNKSQTGDNVTIGDVSYKLKTPRNPELVPVNYISDSLAQSVIQHLRWIMQKDLLGQDVFLIGPPGPLRRSIAMQYLELTKREVEYIALSRDTTETDLKQRREIRSGTAYYIDQCAVRAATEGRILILEGLEKAERNVLPVLNNLLENREMQLEDGRFLMSAERYDKLLKDHDKTQLDAWRIVRVSENFRVIALGLPVPRYFGNPLDPPLRSRFQARDIYYLPFKVGGIAKLPYFKIAVKLFISRISQILSFATTLCTQESSALGLPDFPLDSLSSAVQILNSFPMMSTQHLIKRLYPYDVLLGKEGKTAVEDALKRFDLQDSQRPYIPKKLIHVESKKDNVLQADVTVQIADQVVTFQVPTGTKPLDLHSGTEGFIKTSSHERLLAEMMQSHMIKDICLIGEKGCGKTVVAKEFASTLGYNTEPLMLYQDMTARDLLQQRYTLPNGDTSWRPSPLITAALEGKLVILDGIHRINPGTLTVLQRLIQDRDITLYDGTRLLRQDRYQKLKEELQLSDEKLQQRSIFPIHPSFRIIALAEPPVIGSTTQQWLGPELLTLFLFHSMKPLSKTEEIKVIKEMVPNVSSAAVEQLLKLTHKLRETNDPTAQSLASSLSTRQLLRICRRLSHYPNESLSHAVNKACLSRFLPKLAKSALQKNLLDSGIETSLANSQEMERKDYSCEINSGILRIGSVTIPIHNPYERMKVPDVLFYENTQHMMVMEDMLKDFLLGEHLLLVGNQGVGKNKVVDRFLHLLNRPREYLQLHRDTTVQSLTLQPSVKDGLIIYEDSPLVKAVKKGHILVIDEADKAPTNVTCILKTLVESGEMILSDGRRLVADAGSVNGRENVVIIHPDFRMIVLANRPGFPFLGNDFFGTLGDIFSCHAVDNPKPHSELAMLRQYGPEVPEQVLQKLVAAFGDLRSLADQGIINYPYSTREVVNIVKHLQKFPTEGLANVVRNVFDFDSYNNEMREILIRTLHKHGIPIGAKPTNIQLAKELPLPDAKFMGYWKVNTLGNARRKLLCPTETHHIDVKGPMYLNVHEFLLERHEARSLRFTEEVAFWPLPLNEVNLVCDIAVAQENEDENSLYVATCNPVSLYFMNTTAKSGHFIDLYDIFPRTVGGRWQPFVRLAPLGNPLNGQLILHEEQSNAVLLLDTKKGALHQLLLSPDAQEAPKRTSWWGNKEDMKSYKMCTEFSHTNWLVFYKEEGSQLTVLDILEGRACIISLPINLKSVFLVAEDHWLLVDSKTNQKYLLTKPMHMESGENGVYQLHALNEEPVETGFGLTTASELNVPHTISCDELSSENLSAAIGQKISSPNRMLSDENSYATLIIGFPDLM</sequence>
<dbReference type="PANTHER" id="PTHR21610">
    <property type="entry name" value="VON WILLEBRAND FACTOR A DOMAIN-CONTAINING PROTEIN 8"/>
    <property type="match status" value="1"/>
</dbReference>
<evidence type="ECO:0000259" key="9">
    <source>
        <dbReference type="SMART" id="SM00382"/>
    </source>
</evidence>
<keyword evidence="2" id="KW-0547">Nucleotide-binding</keyword>
<dbReference type="InterPro" id="IPR039891">
    <property type="entry name" value="VWA8"/>
</dbReference>
<organism evidence="10 11">
    <name type="scientific">Phrynocephalus forsythii</name>
    <dbReference type="NCBI Taxonomy" id="171643"/>
    <lineage>
        <taxon>Eukaryota</taxon>
        <taxon>Metazoa</taxon>
        <taxon>Chordata</taxon>
        <taxon>Craniata</taxon>
        <taxon>Vertebrata</taxon>
        <taxon>Euteleostomi</taxon>
        <taxon>Lepidosauria</taxon>
        <taxon>Squamata</taxon>
        <taxon>Bifurcata</taxon>
        <taxon>Unidentata</taxon>
        <taxon>Episquamata</taxon>
        <taxon>Toxicofera</taxon>
        <taxon>Iguania</taxon>
        <taxon>Acrodonta</taxon>
        <taxon>Agamidae</taxon>
        <taxon>Agaminae</taxon>
        <taxon>Phrynocephalus</taxon>
    </lineage>
</organism>
<gene>
    <name evidence="10" type="ORF">JRQ81_017564</name>
</gene>
<dbReference type="SMART" id="SM00382">
    <property type="entry name" value="AAA"/>
    <property type="match status" value="2"/>
</dbReference>
<evidence type="ECO:0000256" key="8">
    <source>
        <dbReference type="SAM" id="MobiDB-lite"/>
    </source>
</evidence>
<name>A0A9Q0XR38_9SAUR</name>
<dbReference type="Pfam" id="PF07728">
    <property type="entry name" value="AAA_5"/>
    <property type="match status" value="3"/>
</dbReference>
<protein>
    <recommendedName>
        <fullName evidence="7">von Willebrand factor A domain-containing protein 8</fullName>
    </recommendedName>
</protein>
<evidence type="ECO:0000256" key="1">
    <source>
        <dbReference type="ARBA" id="ARBA00004173"/>
    </source>
</evidence>
<evidence type="ECO:0000313" key="11">
    <source>
        <dbReference type="Proteomes" id="UP001142489"/>
    </source>
</evidence>
<evidence type="ECO:0000313" key="10">
    <source>
        <dbReference type="EMBL" id="KAJ7324544.1"/>
    </source>
</evidence>
<accession>A0A9Q0XR38</accession>
<dbReference type="GO" id="GO:0005524">
    <property type="term" value="F:ATP binding"/>
    <property type="evidence" value="ECO:0007669"/>
    <property type="project" value="UniProtKB-KW"/>
</dbReference>
<keyword evidence="11" id="KW-1185">Reference proteome</keyword>
<dbReference type="InterPro" id="IPR011704">
    <property type="entry name" value="ATPase_dyneun-rel_AAA"/>
</dbReference>
<dbReference type="FunFam" id="3.40.50.300:FF:000663">
    <property type="entry name" value="von Willebrand factor A domain containing 8"/>
    <property type="match status" value="1"/>
</dbReference>
<evidence type="ECO:0000256" key="3">
    <source>
        <dbReference type="ARBA" id="ARBA00022840"/>
    </source>
</evidence>
<dbReference type="SUPFAM" id="SSF52540">
    <property type="entry name" value="P-loop containing nucleoside triphosphate hydrolases"/>
    <property type="match status" value="3"/>
</dbReference>
<reference evidence="10" key="1">
    <citation type="journal article" date="2023" name="DNA Res.">
        <title>Chromosome-level genome assembly of Phrynocephalus forsythii using third-generation DNA sequencing and Hi-C analysis.</title>
        <authorList>
            <person name="Qi Y."/>
            <person name="Zhao W."/>
            <person name="Zhao Y."/>
            <person name="Niu C."/>
            <person name="Cao S."/>
            <person name="Zhang Y."/>
        </authorList>
    </citation>
    <scope>NUCLEOTIDE SEQUENCE</scope>
    <source>
        <tissue evidence="10">Muscle</tissue>
    </source>
</reference>
<dbReference type="Proteomes" id="UP001142489">
    <property type="component" value="Unassembled WGS sequence"/>
</dbReference>
<dbReference type="PANTHER" id="PTHR21610:SF9">
    <property type="entry name" value="VON WILLEBRAND FACTOR A DOMAIN-CONTAINING PROTEIN 8"/>
    <property type="match status" value="1"/>
</dbReference>
<evidence type="ECO:0000256" key="5">
    <source>
        <dbReference type="ARBA" id="ARBA00023128"/>
    </source>
</evidence>
<dbReference type="GO" id="GO:0016887">
    <property type="term" value="F:ATP hydrolysis activity"/>
    <property type="evidence" value="ECO:0007669"/>
    <property type="project" value="InterPro"/>
</dbReference>
<comment type="function">
    <text evidence="6">Exhibits ATPase activity in vitro.</text>
</comment>
<feature type="region of interest" description="Disordered" evidence="8">
    <location>
        <begin position="10"/>
        <end position="39"/>
    </location>
</feature>
<keyword evidence="4" id="KW-0809">Transit peptide</keyword>
<keyword evidence="3" id="KW-0067">ATP-binding</keyword>
<dbReference type="InterPro" id="IPR003593">
    <property type="entry name" value="AAA+_ATPase"/>
</dbReference>
<feature type="domain" description="AAA+ ATPase" evidence="9">
    <location>
        <begin position="798"/>
        <end position="930"/>
    </location>
</feature>
<evidence type="ECO:0000256" key="2">
    <source>
        <dbReference type="ARBA" id="ARBA00022741"/>
    </source>
</evidence>
<feature type="non-terminal residue" evidence="10">
    <location>
        <position position="1405"/>
    </location>
</feature>
<evidence type="ECO:0000256" key="6">
    <source>
        <dbReference type="ARBA" id="ARBA00055988"/>
    </source>
</evidence>
<dbReference type="EMBL" id="JAPFRF010000008">
    <property type="protein sequence ID" value="KAJ7324544.1"/>
    <property type="molecule type" value="Genomic_DNA"/>
</dbReference>
<keyword evidence="5" id="KW-0496">Mitochondrion</keyword>
<feature type="compositionally biased region" description="Gly residues" evidence="8">
    <location>
        <begin position="10"/>
        <end position="19"/>
    </location>
</feature>
<evidence type="ECO:0000256" key="4">
    <source>
        <dbReference type="ARBA" id="ARBA00022946"/>
    </source>
</evidence>
<dbReference type="FunFam" id="3.40.50.300:FF:000587">
    <property type="entry name" value="von Willebrand factor A domain containing 8"/>
    <property type="match status" value="1"/>
</dbReference>
<proteinExistence type="predicted"/>
<feature type="domain" description="AAA+ ATPase" evidence="9">
    <location>
        <begin position="464"/>
        <end position="639"/>
    </location>
</feature>
<dbReference type="OrthoDB" id="5186at2759"/>
<evidence type="ECO:0000256" key="7">
    <source>
        <dbReference type="ARBA" id="ARBA00070377"/>
    </source>
</evidence>
<comment type="subcellular location">
    <subcellularLocation>
        <location evidence="1">Mitochondrion</location>
    </subcellularLocation>
</comment>
<comment type="caution">
    <text evidence="10">The sequence shown here is derived from an EMBL/GenBank/DDBJ whole genome shotgun (WGS) entry which is preliminary data.</text>
</comment>
<dbReference type="Gene3D" id="3.40.50.300">
    <property type="entry name" value="P-loop containing nucleotide triphosphate hydrolases"/>
    <property type="match status" value="3"/>
</dbReference>
<dbReference type="InterPro" id="IPR027417">
    <property type="entry name" value="P-loop_NTPase"/>
</dbReference>
<dbReference type="GO" id="GO:0005739">
    <property type="term" value="C:mitochondrion"/>
    <property type="evidence" value="ECO:0007669"/>
    <property type="project" value="UniProtKB-SubCell"/>
</dbReference>